<organism evidence="6 7">
    <name type="scientific">Flagellimonas ochracea</name>
    <dbReference type="NCBI Taxonomy" id="2696472"/>
    <lineage>
        <taxon>Bacteria</taxon>
        <taxon>Pseudomonadati</taxon>
        <taxon>Bacteroidota</taxon>
        <taxon>Flavobacteriia</taxon>
        <taxon>Flavobacteriales</taxon>
        <taxon>Flavobacteriaceae</taxon>
        <taxon>Flagellimonas</taxon>
    </lineage>
</organism>
<evidence type="ECO:0000313" key="6">
    <source>
        <dbReference type="EMBL" id="NAY92337.1"/>
    </source>
</evidence>
<keyword evidence="4" id="KW-0472">Membrane</keyword>
<dbReference type="InterPro" id="IPR000792">
    <property type="entry name" value="Tscrpt_reg_LuxR_C"/>
</dbReference>
<keyword evidence="4" id="KW-0812">Transmembrane</keyword>
<comment type="caution">
    <text evidence="6">The sequence shown here is derived from an EMBL/GenBank/DDBJ whole genome shotgun (WGS) entry which is preliminary data.</text>
</comment>
<dbReference type="AlphaFoldDB" id="A0A964TCH2"/>
<name>A0A964TCH2_9FLAO</name>
<evidence type="ECO:0000256" key="1">
    <source>
        <dbReference type="ARBA" id="ARBA00023015"/>
    </source>
</evidence>
<dbReference type="GO" id="GO:0006355">
    <property type="term" value="P:regulation of DNA-templated transcription"/>
    <property type="evidence" value="ECO:0007669"/>
    <property type="project" value="InterPro"/>
</dbReference>
<dbReference type="PANTHER" id="PTHR44688">
    <property type="entry name" value="DNA-BINDING TRANSCRIPTIONAL ACTIVATOR DEVR_DOSR"/>
    <property type="match status" value="1"/>
</dbReference>
<evidence type="ECO:0000256" key="2">
    <source>
        <dbReference type="ARBA" id="ARBA00023125"/>
    </source>
</evidence>
<dbReference type="CDD" id="cd06170">
    <property type="entry name" value="LuxR_C_like"/>
    <property type="match status" value="1"/>
</dbReference>
<evidence type="ECO:0000256" key="4">
    <source>
        <dbReference type="SAM" id="Phobius"/>
    </source>
</evidence>
<dbReference type="Proteomes" id="UP000667650">
    <property type="component" value="Unassembled WGS sequence"/>
</dbReference>
<keyword evidence="2" id="KW-0238">DNA-binding</keyword>
<evidence type="ECO:0000259" key="5">
    <source>
        <dbReference type="PROSITE" id="PS50043"/>
    </source>
</evidence>
<reference evidence="6" key="1">
    <citation type="submission" date="2020-01" db="EMBL/GenBank/DDBJ databases">
        <title>Muricauda ochracea sp. nov., isolated from a tidal flat of Garorim bay in Korea.</title>
        <authorList>
            <person name="Kim D."/>
            <person name="Yoo Y."/>
            <person name="Kim J.-J."/>
        </authorList>
    </citation>
    <scope>NUCLEOTIDE SEQUENCE</scope>
    <source>
        <strain evidence="6">JGD-17</strain>
    </source>
</reference>
<dbReference type="SUPFAM" id="SSF46894">
    <property type="entry name" value="C-terminal effector domain of the bipartite response regulators"/>
    <property type="match status" value="1"/>
</dbReference>
<dbReference type="PRINTS" id="PR00038">
    <property type="entry name" value="HTHLUXR"/>
</dbReference>
<keyword evidence="1" id="KW-0805">Transcription regulation</keyword>
<gene>
    <name evidence="6" type="ORF">GTQ34_10435</name>
</gene>
<evidence type="ECO:0000313" key="7">
    <source>
        <dbReference type="Proteomes" id="UP000667650"/>
    </source>
</evidence>
<dbReference type="Gene3D" id="1.10.10.10">
    <property type="entry name" value="Winged helix-like DNA-binding domain superfamily/Winged helix DNA-binding domain"/>
    <property type="match status" value="1"/>
</dbReference>
<dbReference type="PROSITE" id="PS00622">
    <property type="entry name" value="HTH_LUXR_1"/>
    <property type="match status" value="1"/>
</dbReference>
<feature type="transmembrane region" description="Helical" evidence="4">
    <location>
        <begin position="136"/>
        <end position="155"/>
    </location>
</feature>
<dbReference type="Pfam" id="PF00196">
    <property type="entry name" value="GerE"/>
    <property type="match status" value="1"/>
</dbReference>
<feature type="domain" description="HTH luxR-type" evidence="5">
    <location>
        <begin position="159"/>
        <end position="224"/>
    </location>
</feature>
<dbReference type="RefSeq" id="WP_166523761.1">
    <property type="nucleotide sequence ID" value="NZ_JAAABI010000003.1"/>
</dbReference>
<protein>
    <recommendedName>
        <fullName evidence="5">HTH luxR-type domain-containing protein</fullName>
    </recommendedName>
</protein>
<dbReference type="InterPro" id="IPR036388">
    <property type="entry name" value="WH-like_DNA-bd_sf"/>
</dbReference>
<dbReference type="GO" id="GO:0003677">
    <property type="term" value="F:DNA binding"/>
    <property type="evidence" value="ECO:0007669"/>
    <property type="project" value="UniProtKB-KW"/>
</dbReference>
<keyword evidence="3" id="KW-0804">Transcription</keyword>
<sequence>MASLHAGERSFSFEDFLAQENYVDDELTSQEWKKFKYFEDQLESSPLSKEEKESRLTGYAKDSIQILKVKLVAIKVLNERNLLHRDIVENKNYYLELLKKFKESDIPLAEYLFLEEKIAYLDQGALKRKLNWSTGLNIGLIFLVLLLTVLAFRFWRGQRKPHLVELSKQETLVRNLILQGKSNKEIANELFISLSTVKSHITNIYAKLQVSGRRELLQNGTGTST</sequence>
<dbReference type="EMBL" id="JAAABI010000003">
    <property type="protein sequence ID" value="NAY92337.1"/>
    <property type="molecule type" value="Genomic_DNA"/>
</dbReference>
<keyword evidence="7" id="KW-1185">Reference proteome</keyword>
<dbReference type="PANTHER" id="PTHR44688:SF16">
    <property type="entry name" value="DNA-BINDING TRANSCRIPTIONAL ACTIVATOR DEVR_DOSR"/>
    <property type="match status" value="1"/>
</dbReference>
<evidence type="ECO:0000256" key="3">
    <source>
        <dbReference type="ARBA" id="ARBA00023163"/>
    </source>
</evidence>
<keyword evidence="4" id="KW-1133">Transmembrane helix</keyword>
<accession>A0A964TCH2</accession>
<dbReference type="PROSITE" id="PS50043">
    <property type="entry name" value="HTH_LUXR_2"/>
    <property type="match status" value="1"/>
</dbReference>
<proteinExistence type="predicted"/>
<dbReference type="InterPro" id="IPR016032">
    <property type="entry name" value="Sig_transdc_resp-reg_C-effctor"/>
</dbReference>
<dbReference type="SMART" id="SM00421">
    <property type="entry name" value="HTH_LUXR"/>
    <property type="match status" value="1"/>
</dbReference>